<dbReference type="OMA" id="YEGTLEM"/>
<dbReference type="HOGENOM" id="CLU_039662_0_0_1"/>
<comment type="similarity">
    <text evidence="7">Belongs to the PIR protein family.</text>
</comment>
<evidence type="ECO:0000256" key="1">
    <source>
        <dbReference type="ARBA" id="ARBA00004191"/>
    </source>
</evidence>
<dbReference type="AlphaFoldDB" id="A7TFJ1"/>
<dbReference type="EMBL" id="DS480383">
    <property type="protein sequence ID" value="EDO19005.1"/>
    <property type="molecule type" value="Genomic_DNA"/>
</dbReference>
<gene>
    <name evidence="10" type="ORF">Kpol_2002p76</name>
</gene>
<evidence type="ECO:0000256" key="3">
    <source>
        <dbReference type="ARBA" id="ARBA00022525"/>
    </source>
</evidence>
<comment type="subcellular location">
    <subcellularLocation>
        <location evidence="1">Secreted</location>
        <location evidence="1">Cell wall</location>
    </subcellularLocation>
</comment>
<dbReference type="Pfam" id="PF22799">
    <property type="entry name" value="PIR1-like_C"/>
    <property type="match status" value="1"/>
</dbReference>
<keyword evidence="4" id="KW-0165">Cleavage on pair of basic residues</keyword>
<dbReference type="InterPro" id="IPR000420">
    <property type="entry name" value="Yeast_PIR_rpt"/>
</dbReference>
<dbReference type="GO" id="GO:0031505">
    <property type="term" value="P:fungal-type cell wall organization"/>
    <property type="evidence" value="ECO:0007669"/>
    <property type="project" value="UniProtKB-ARBA"/>
</dbReference>
<dbReference type="InParanoid" id="A7TFJ1"/>
<evidence type="ECO:0000256" key="6">
    <source>
        <dbReference type="ARBA" id="ARBA00022737"/>
    </source>
</evidence>
<evidence type="ECO:0000313" key="10">
    <source>
        <dbReference type="EMBL" id="EDO19005.1"/>
    </source>
</evidence>
<evidence type="ECO:0000256" key="5">
    <source>
        <dbReference type="ARBA" id="ARBA00022729"/>
    </source>
</evidence>
<evidence type="ECO:0000313" key="11">
    <source>
        <dbReference type="Proteomes" id="UP000000267"/>
    </source>
</evidence>
<dbReference type="KEGG" id="vpo:Kpol_2002p76"/>
<dbReference type="InterPro" id="IPR054508">
    <property type="entry name" value="PIR1-like_C"/>
</dbReference>
<evidence type="ECO:0000256" key="2">
    <source>
        <dbReference type="ARBA" id="ARBA00022512"/>
    </source>
</evidence>
<dbReference type="Pfam" id="PF00399">
    <property type="entry name" value="PIR"/>
    <property type="match status" value="3"/>
</dbReference>
<dbReference type="GO" id="GO:0005199">
    <property type="term" value="F:structural constituent of cell wall"/>
    <property type="evidence" value="ECO:0007669"/>
    <property type="project" value="InterPro"/>
</dbReference>
<dbReference type="PANTHER" id="PTHR47254">
    <property type="entry name" value="CELL WALL MANNOPROTEIN CIS3-RELATED"/>
    <property type="match status" value="1"/>
</dbReference>
<keyword evidence="11" id="KW-1185">Reference proteome</keyword>
<proteinExistence type="inferred from homology"/>
<name>A7TFJ1_VANPO</name>
<evidence type="ECO:0000256" key="4">
    <source>
        <dbReference type="ARBA" id="ARBA00022685"/>
    </source>
</evidence>
<dbReference type="InterPro" id="IPR051153">
    <property type="entry name" value="Yeast_CWMannoprotein_PIR"/>
</dbReference>
<dbReference type="Proteomes" id="UP000000267">
    <property type="component" value="Unassembled WGS sequence"/>
</dbReference>
<accession>A7TFJ1</accession>
<keyword evidence="8" id="KW-0175">Coiled coil</keyword>
<dbReference type="GeneID" id="5547331"/>
<keyword evidence="2" id="KW-0134">Cell wall</keyword>
<reference evidence="10 11" key="1">
    <citation type="journal article" date="2007" name="Proc. Natl. Acad. Sci. U.S.A.">
        <title>Independent sorting-out of thousands of duplicated gene pairs in two yeast species descended from a whole-genome duplication.</title>
        <authorList>
            <person name="Scannell D.R."/>
            <person name="Frank A.C."/>
            <person name="Conant G.C."/>
            <person name="Byrne K.P."/>
            <person name="Woolfit M."/>
            <person name="Wolfe K.H."/>
        </authorList>
    </citation>
    <scope>NUCLEOTIDE SEQUENCE [LARGE SCALE GENOMIC DNA]</scope>
    <source>
        <strain evidence="11">ATCC 22028 / DSM 70294 / BCRC 21397 / CBS 2163 / NBRC 10782 / NRRL Y-8283 / UCD 57-17</strain>
    </source>
</reference>
<feature type="domain" description="Cell wall mannoprotein PIR1-like C-terminal" evidence="9">
    <location>
        <begin position="245"/>
        <end position="319"/>
    </location>
</feature>
<protein>
    <recommendedName>
        <fullName evidence="9">Cell wall mannoprotein PIR1-like C-terminal domain-containing protein</fullName>
    </recommendedName>
</protein>
<evidence type="ECO:0000256" key="7">
    <source>
        <dbReference type="ARBA" id="ARBA00038219"/>
    </source>
</evidence>
<dbReference type="eggNOG" id="ENOG502QQD8">
    <property type="taxonomic scope" value="Eukaryota"/>
</dbReference>
<keyword evidence="6" id="KW-0677">Repeat</keyword>
<evidence type="ECO:0000256" key="8">
    <source>
        <dbReference type="SAM" id="Coils"/>
    </source>
</evidence>
<organism evidence="11">
    <name type="scientific">Vanderwaltozyma polyspora (strain ATCC 22028 / DSM 70294 / BCRC 21397 / CBS 2163 / NBRC 10782 / NRRL Y-8283 / UCD 57-17)</name>
    <name type="common">Kluyveromyces polysporus</name>
    <dbReference type="NCBI Taxonomy" id="436907"/>
    <lineage>
        <taxon>Eukaryota</taxon>
        <taxon>Fungi</taxon>
        <taxon>Dikarya</taxon>
        <taxon>Ascomycota</taxon>
        <taxon>Saccharomycotina</taxon>
        <taxon>Saccharomycetes</taxon>
        <taxon>Saccharomycetales</taxon>
        <taxon>Saccharomycetaceae</taxon>
        <taxon>Vanderwaltozyma</taxon>
    </lineage>
</organism>
<dbReference type="PANTHER" id="PTHR47254:SF1">
    <property type="entry name" value="CELL WALL MANNOPROTEIN CIS3-RELATED"/>
    <property type="match status" value="1"/>
</dbReference>
<dbReference type="GO" id="GO:0009277">
    <property type="term" value="C:fungal-type cell wall"/>
    <property type="evidence" value="ECO:0007669"/>
    <property type="project" value="TreeGrafter"/>
</dbReference>
<dbReference type="RefSeq" id="XP_001646863.1">
    <property type="nucleotide sequence ID" value="XM_001646813.1"/>
</dbReference>
<dbReference type="PROSITE" id="PS00929">
    <property type="entry name" value="PIR_REPEAT_1"/>
    <property type="match status" value="1"/>
</dbReference>
<sequence>MKMQYKKSIISATLASTALSAYVPHEPWDTLIPTATYKGGISDYPSTFGIAVVPIVAAATSQPVVGERAFKREINEENIKDFVGGNFAKPAEDRKLVVPVSQIPDGQIQATTLTSTIIIRKTIVPVSQIHDGQIQATATTPQPKKTVVPVTQIHDGQIQATNIPTVQFNNENRVGMEAQEQELEEQDVDDQSVEEEDIAEQDVGEESMFEEYEPFEKRSDIDIEDITAADACYSEGILAMTLKGGMLTDSKGRIGSIVANRQFQFDGPPPQAGTIYAAGWNLTPSGNLAIGDNDVFYQCLSGNFYNLYDQSIGGQCSPVYLQSVNLVNC</sequence>
<keyword evidence="5" id="KW-0732">Signal</keyword>
<dbReference type="OrthoDB" id="5415592at2759"/>
<evidence type="ECO:0000259" key="9">
    <source>
        <dbReference type="Pfam" id="PF22799"/>
    </source>
</evidence>
<dbReference type="PROSITE" id="PS50256">
    <property type="entry name" value="PIR_REPEAT_2"/>
    <property type="match status" value="3"/>
</dbReference>
<feature type="coiled-coil region" evidence="8">
    <location>
        <begin position="166"/>
        <end position="196"/>
    </location>
</feature>
<dbReference type="PhylomeDB" id="A7TFJ1"/>
<keyword evidence="3" id="KW-0964">Secreted</keyword>